<proteinExistence type="predicted"/>
<dbReference type="InterPro" id="IPR011004">
    <property type="entry name" value="Trimer_LpxA-like_sf"/>
</dbReference>
<name>A0A4P8L5L4_9BACT</name>
<organism evidence="4 5">
    <name type="scientific">Desulfoglaeba alkanexedens ALDC</name>
    <dbReference type="NCBI Taxonomy" id="980445"/>
    <lineage>
        <taxon>Bacteria</taxon>
        <taxon>Pseudomonadati</taxon>
        <taxon>Thermodesulfobacteriota</taxon>
        <taxon>Syntrophobacteria</taxon>
        <taxon>Syntrophobacterales</taxon>
        <taxon>Syntrophobacteraceae</taxon>
        <taxon>Desulfoglaeba</taxon>
    </lineage>
</organism>
<dbReference type="Pfam" id="PF25087">
    <property type="entry name" value="GMPPB_C"/>
    <property type="match status" value="1"/>
</dbReference>
<dbReference type="GO" id="GO:0016779">
    <property type="term" value="F:nucleotidyltransferase activity"/>
    <property type="evidence" value="ECO:0007669"/>
    <property type="project" value="UniProtKB-ARBA"/>
</dbReference>
<dbReference type="AlphaFoldDB" id="A0A4P8L5L4"/>
<dbReference type="PANTHER" id="PTHR43584:SF8">
    <property type="entry name" value="N-ACETYLMURAMATE ALPHA-1-PHOSPHATE URIDYLYLTRANSFERASE"/>
    <property type="match status" value="1"/>
</dbReference>
<dbReference type="Gene3D" id="2.160.10.10">
    <property type="entry name" value="Hexapeptide repeat proteins"/>
    <property type="match status" value="1"/>
</dbReference>
<sequence length="279" mass="29880">MPVKTGEGRDGTLTAPAEFFFELEGVRHGELLVGRDPVWDILKSLGPYLEDLLSTPLPRFFRPGEPLKRTVLLWDGDLYENGFEILGGDATKGSFKVVVSGRETTEATVLFAGCVLWDDRVKLGRGTVVEPGALIKGPTVVGDRTEIRQGAYVRGKCLIGDRCVVGHTTEVKSSILLDGAKAGHFAYIGDSILGRDVNLGAGTKLANLKMTGSTVRVRIGEEQIDTGLRKLGAVIGDRTEIGCNAVTNPGVLLGMDCLVSPLVSVPAGFYFERSFLGNS</sequence>
<dbReference type="InterPro" id="IPR056729">
    <property type="entry name" value="GMPPB_C"/>
</dbReference>
<evidence type="ECO:0000256" key="1">
    <source>
        <dbReference type="ARBA" id="ARBA00022679"/>
    </source>
</evidence>
<dbReference type="GO" id="GO:0016746">
    <property type="term" value="F:acyltransferase activity"/>
    <property type="evidence" value="ECO:0007669"/>
    <property type="project" value="UniProtKB-KW"/>
</dbReference>
<dbReference type="InterPro" id="IPR050065">
    <property type="entry name" value="GlmU-like"/>
</dbReference>
<evidence type="ECO:0000313" key="5">
    <source>
        <dbReference type="Proteomes" id="UP000298602"/>
    </source>
</evidence>
<evidence type="ECO:0000313" key="4">
    <source>
        <dbReference type="EMBL" id="QCQ23288.1"/>
    </source>
</evidence>
<keyword evidence="1 4" id="KW-0808">Transferase</keyword>
<accession>A0A4P8L5L4</accession>
<keyword evidence="5" id="KW-1185">Reference proteome</keyword>
<evidence type="ECO:0000259" key="3">
    <source>
        <dbReference type="Pfam" id="PF25087"/>
    </source>
</evidence>
<dbReference type="Proteomes" id="UP000298602">
    <property type="component" value="Chromosome"/>
</dbReference>
<dbReference type="KEGG" id="dax:FDQ92_14570"/>
<protein>
    <submittedName>
        <fullName evidence="4">Glucose-1-phosphate thymidylyltransferase</fullName>
    </submittedName>
</protein>
<gene>
    <name evidence="4" type="ORF">FDQ92_14570</name>
</gene>
<dbReference type="PANTHER" id="PTHR43584">
    <property type="entry name" value="NUCLEOTIDYL TRANSFERASE"/>
    <property type="match status" value="1"/>
</dbReference>
<dbReference type="OrthoDB" id="9775031at2"/>
<dbReference type="SUPFAM" id="SSF51161">
    <property type="entry name" value="Trimeric LpxA-like enzymes"/>
    <property type="match status" value="1"/>
</dbReference>
<feature type="domain" description="Mannose-1-phosphate guanyltransferase C-terminal" evidence="3">
    <location>
        <begin position="135"/>
        <end position="218"/>
    </location>
</feature>
<reference evidence="4 5" key="1">
    <citation type="submission" date="2019-05" db="EMBL/GenBank/DDBJ databases">
        <title>The Complete Genome Sequence of the n-alkane-degrading Desulfoglaeba alkanexedens ALDC reveals multiple alkylsuccinate synthase gene clusters.</title>
        <authorList>
            <person name="Callaghan A.V."/>
            <person name="Davidova I.A."/>
            <person name="Duncan K.E."/>
            <person name="Morris B."/>
            <person name="McInerney M.J."/>
        </authorList>
    </citation>
    <scope>NUCLEOTIDE SEQUENCE [LARGE SCALE GENOMIC DNA]</scope>
    <source>
        <strain evidence="4 5">ALDC</strain>
    </source>
</reference>
<dbReference type="EMBL" id="CP040098">
    <property type="protein sequence ID" value="QCQ23288.1"/>
    <property type="molecule type" value="Genomic_DNA"/>
</dbReference>
<keyword evidence="2" id="KW-0012">Acyltransferase</keyword>
<reference evidence="4 5" key="2">
    <citation type="submission" date="2019-05" db="EMBL/GenBank/DDBJ databases">
        <authorList>
            <person name="Suflita J.M."/>
            <person name="Marks C.R."/>
        </authorList>
    </citation>
    <scope>NUCLEOTIDE SEQUENCE [LARGE SCALE GENOMIC DNA]</scope>
    <source>
        <strain evidence="4 5">ALDC</strain>
    </source>
</reference>
<evidence type="ECO:0000256" key="2">
    <source>
        <dbReference type="ARBA" id="ARBA00023315"/>
    </source>
</evidence>